<dbReference type="Pfam" id="PF04851">
    <property type="entry name" value="ResIII"/>
    <property type="match status" value="1"/>
</dbReference>
<evidence type="ECO:0000256" key="2">
    <source>
        <dbReference type="ARBA" id="ARBA00009046"/>
    </source>
</evidence>
<keyword evidence="4" id="KW-0479">Metal-binding</keyword>
<dbReference type="GO" id="GO:0003677">
    <property type="term" value="F:DNA binding"/>
    <property type="evidence" value="ECO:0007669"/>
    <property type="project" value="InterPro"/>
</dbReference>
<dbReference type="PROSITE" id="PS51194">
    <property type="entry name" value="HELICASE_CTER"/>
    <property type="match status" value="1"/>
</dbReference>
<evidence type="ECO:0000256" key="1">
    <source>
        <dbReference type="ARBA" id="ARBA00006847"/>
    </source>
</evidence>
<dbReference type="GO" id="GO:0140097">
    <property type="term" value="F:catalytic activity, acting on DNA"/>
    <property type="evidence" value="ECO:0007669"/>
    <property type="project" value="UniProtKB-ARBA"/>
</dbReference>
<organism evidence="14 15">
    <name type="scientific">Methanobrevibacter cuticularis</name>
    <dbReference type="NCBI Taxonomy" id="47311"/>
    <lineage>
        <taxon>Archaea</taxon>
        <taxon>Methanobacteriati</taxon>
        <taxon>Methanobacteriota</taxon>
        <taxon>Methanomada group</taxon>
        <taxon>Methanobacteria</taxon>
        <taxon>Methanobacteriales</taxon>
        <taxon>Methanobacteriaceae</taxon>
        <taxon>Methanobrevibacter</taxon>
    </lineage>
</organism>
<comment type="similarity">
    <text evidence="2">In the central section; belongs to the CRISPR-associated helicase Cas3 family.</text>
</comment>
<dbReference type="Gene3D" id="3.40.50.300">
    <property type="entry name" value="P-loop containing nucleotide triphosphate hydrolases"/>
    <property type="match status" value="2"/>
</dbReference>
<comment type="similarity">
    <text evidence="1">In the N-terminal section; belongs to the CRISPR-associated nuclease Cas3-HD family.</text>
</comment>
<evidence type="ECO:0000256" key="9">
    <source>
        <dbReference type="ARBA" id="ARBA00023118"/>
    </source>
</evidence>
<gene>
    <name evidence="14" type="ORF">MBCUT_04020</name>
</gene>
<protein>
    <submittedName>
        <fullName evidence="14">Helicase Cas3</fullName>
    </submittedName>
</protein>
<dbReference type="STRING" id="47311.MBCUT_04020"/>
<keyword evidence="10" id="KW-0175">Coiled coil</keyword>
<keyword evidence="3" id="KW-0540">Nuclease</keyword>
<dbReference type="CDD" id="cd17930">
    <property type="entry name" value="DEXHc_cas3"/>
    <property type="match status" value="1"/>
</dbReference>
<dbReference type="SMART" id="SM00490">
    <property type="entry name" value="HELICc"/>
    <property type="match status" value="1"/>
</dbReference>
<dbReference type="InterPro" id="IPR006935">
    <property type="entry name" value="Helicase/UvrB_N"/>
</dbReference>
<dbReference type="PROSITE" id="PS51192">
    <property type="entry name" value="HELICASE_ATP_BIND_1"/>
    <property type="match status" value="1"/>
</dbReference>
<comment type="caution">
    <text evidence="14">The sequence shown here is derived from an EMBL/GenBank/DDBJ whole genome shotgun (WGS) entry which is preliminary data.</text>
</comment>
<dbReference type="CDD" id="cd09641">
    <property type="entry name" value="Cas3''_I"/>
    <property type="match status" value="1"/>
</dbReference>
<keyword evidence="15" id="KW-1185">Reference proteome</keyword>
<dbReference type="OrthoDB" id="43851at2157"/>
<evidence type="ECO:0000259" key="12">
    <source>
        <dbReference type="PROSITE" id="PS51194"/>
    </source>
</evidence>
<keyword evidence="5" id="KW-0547">Nucleotide-binding</keyword>
<feature type="domain" description="Helicase ATP-binding" evidence="11">
    <location>
        <begin position="324"/>
        <end position="497"/>
    </location>
</feature>
<evidence type="ECO:0000259" key="11">
    <source>
        <dbReference type="PROSITE" id="PS51192"/>
    </source>
</evidence>
<dbReference type="GO" id="GO:0005524">
    <property type="term" value="F:ATP binding"/>
    <property type="evidence" value="ECO:0007669"/>
    <property type="project" value="UniProtKB-KW"/>
</dbReference>
<dbReference type="Pfam" id="PF18019">
    <property type="entry name" value="Cas3_HD"/>
    <property type="match status" value="1"/>
</dbReference>
<evidence type="ECO:0000256" key="4">
    <source>
        <dbReference type="ARBA" id="ARBA00022723"/>
    </source>
</evidence>
<evidence type="ECO:0000256" key="7">
    <source>
        <dbReference type="ARBA" id="ARBA00022806"/>
    </source>
</evidence>
<dbReference type="InterPro" id="IPR014001">
    <property type="entry name" value="Helicase_ATP-bd"/>
</dbReference>
<dbReference type="GO" id="GO:0046872">
    <property type="term" value="F:metal ion binding"/>
    <property type="evidence" value="ECO:0007669"/>
    <property type="project" value="UniProtKB-KW"/>
</dbReference>
<dbReference type="NCBIfam" id="TIGR01596">
    <property type="entry name" value="cas3_HD"/>
    <property type="match status" value="1"/>
</dbReference>
<evidence type="ECO:0000313" key="15">
    <source>
        <dbReference type="Proteomes" id="UP000077275"/>
    </source>
</evidence>
<accession>A0A166ETN3</accession>
<keyword evidence="6" id="KW-0378">Hydrolase</keyword>
<dbReference type="PROSITE" id="PS51643">
    <property type="entry name" value="HD_CAS3"/>
    <property type="match status" value="1"/>
</dbReference>
<dbReference type="EMBL" id="LWMW01000075">
    <property type="protein sequence ID" value="KZX16999.1"/>
    <property type="molecule type" value="Genomic_DNA"/>
</dbReference>
<dbReference type="SMART" id="SM00487">
    <property type="entry name" value="DEXDc"/>
    <property type="match status" value="1"/>
</dbReference>
<keyword evidence="9" id="KW-0051">Antiviral defense</keyword>
<proteinExistence type="inferred from homology"/>
<keyword evidence="8" id="KW-0067">ATP-binding</keyword>
<evidence type="ECO:0000313" key="14">
    <source>
        <dbReference type="EMBL" id="KZX16999.1"/>
    </source>
</evidence>
<evidence type="ECO:0000256" key="5">
    <source>
        <dbReference type="ARBA" id="ARBA00022741"/>
    </source>
</evidence>
<reference evidence="14 15" key="1">
    <citation type="submission" date="2016-04" db="EMBL/GenBank/DDBJ databases">
        <title>Genome sequence of Methanobrevibacter cuticularis DSM 11139.</title>
        <authorList>
            <person name="Poehlein A."/>
            <person name="Seedorf H."/>
            <person name="Daniel R."/>
        </authorList>
    </citation>
    <scope>NUCLEOTIDE SEQUENCE [LARGE SCALE GENOMIC DNA]</scope>
    <source>
        <strain evidence="14 15">DSM 11139</strain>
    </source>
</reference>
<dbReference type="InterPro" id="IPR006474">
    <property type="entry name" value="Helicase_Cas3_CRISPR-ass_core"/>
</dbReference>
<feature type="domain" description="HD Cas3-type" evidence="13">
    <location>
        <begin position="25"/>
        <end position="245"/>
    </location>
</feature>
<dbReference type="Pfam" id="PF22590">
    <property type="entry name" value="Cas3-like_C_2"/>
    <property type="match status" value="1"/>
</dbReference>
<evidence type="ECO:0000256" key="3">
    <source>
        <dbReference type="ARBA" id="ARBA00022722"/>
    </source>
</evidence>
<name>A0A166ETN3_9EURY</name>
<evidence type="ECO:0000256" key="10">
    <source>
        <dbReference type="SAM" id="Coils"/>
    </source>
</evidence>
<dbReference type="Proteomes" id="UP000077275">
    <property type="component" value="Unassembled WGS sequence"/>
</dbReference>
<dbReference type="GO" id="GO:0051607">
    <property type="term" value="P:defense response to virus"/>
    <property type="evidence" value="ECO:0007669"/>
    <property type="project" value="UniProtKB-KW"/>
</dbReference>
<dbReference type="InterPro" id="IPR038257">
    <property type="entry name" value="CRISPR-assoc_Cas3_HD_sf"/>
</dbReference>
<dbReference type="InterPro" id="IPR006483">
    <property type="entry name" value="CRISPR-assoc_Cas3_HD"/>
</dbReference>
<evidence type="ECO:0000256" key="6">
    <source>
        <dbReference type="ARBA" id="ARBA00022801"/>
    </source>
</evidence>
<dbReference type="GO" id="GO:0004518">
    <property type="term" value="F:nuclease activity"/>
    <property type="evidence" value="ECO:0007669"/>
    <property type="project" value="UniProtKB-KW"/>
</dbReference>
<sequence length="938" mass="110814">MDINDLKFNKLKSSFNVQNDELKLYGHEDELLIDHLEKTKLIFNKIVDDNLIKQFYEYFYNDNALNVSYEQFLSIIEKMIEFHDIGKISFNFQINRLNKYNSKIKKEQTDILNKYDLYKHVNDIEADHSLTSSILFTSYLFKNYDLEDNLLLILLAYIIYGHHTKIKDVSIEEDFSYDLNRELEKTFDLFSKFTCSNFYPYADYQDIQDSFVEEYLNSDEINSLNNKLSFFYSYIYSALISADVIASSYYNKSTEKINIDSWNNRIDKKHKTKMYDFFHKIDINTNLKELGSLDELNFSEDIKDINVLRKNMLLESSFVLNNSLEKFPSNKIFFLNMPTGGGKTNTSMKLALEILKNTKVDRIIYAMPFINIIEQNYDIIRDNFGLSDETGEIRKIYSGSESIFPDTSEEYKSETIIKDDFFDYPVICTTFVSLFNSLIKNKKKHKYSFSHLANSVIILDEIQSLPLKNWSSLYYLINELSENLNVYFIIMSATLPDFGSLKLDMSSGLKYDSVQLIENHEKYFNHPLFKRTNINSKVKELDTDNLSEFTSYFSKIINNNFKIGFNKGLIVLNTIKTSKFVFKYINSLGNKYGFNVELLNSTIIPSERMKIINRINDKKNKGKYILVSTQSIEAGVDVSFDFVVRDFSVLDSIEQVRGRCNRSRELNKQFQDENKKGNVYITNIKRKGHFECNYIYKEEERKNRLNESMKILDNNINYEYVDILKYYDNISKNINNMHENKEENFVFKDLDNIISWKILQYSEILNKYYGIHIIDKRISDSFSFFVSTNINISVKDSIFVLDDFEKLYNKRPNDFIFSYNEIKYLNDCEKKYNLKLIENNAVIGHNLINLYEILYKNSDNFINKKIIQKEFSSILYKFIFQVSNNDIEDIISSEKLKNIGYFHIIPEDKIGEGNEKIYSLKTGFNFSFEVEEHDWEIQ</sequence>
<dbReference type="NCBIfam" id="TIGR01587">
    <property type="entry name" value="cas3_core"/>
    <property type="match status" value="1"/>
</dbReference>
<evidence type="ECO:0000259" key="13">
    <source>
        <dbReference type="PROSITE" id="PS51643"/>
    </source>
</evidence>
<dbReference type="PATRIC" id="fig|47311.3.peg.465"/>
<feature type="domain" description="Helicase C-terminal" evidence="12">
    <location>
        <begin position="555"/>
        <end position="728"/>
    </location>
</feature>
<evidence type="ECO:0000256" key="8">
    <source>
        <dbReference type="ARBA" id="ARBA00022840"/>
    </source>
</evidence>
<dbReference type="RefSeq" id="WP_067258264.1">
    <property type="nucleotide sequence ID" value="NZ_LWMW01000075.1"/>
</dbReference>
<dbReference type="GO" id="GO:0016787">
    <property type="term" value="F:hydrolase activity"/>
    <property type="evidence" value="ECO:0007669"/>
    <property type="project" value="UniProtKB-KW"/>
</dbReference>
<dbReference type="AlphaFoldDB" id="A0A166ETN3"/>
<feature type="coiled-coil region" evidence="10">
    <location>
        <begin position="653"/>
        <end position="715"/>
    </location>
</feature>
<dbReference type="GO" id="GO:0004386">
    <property type="term" value="F:helicase activity"/>
    <property type="evidence" value="ECO:0007669"/>
    <property type="project" value="UniProtKB-KW"/>
</dbReference>
<dbReference type="InterPro" id="IPR054712">
    <property type="entry name" value="Cas3-like_dom"/>
</dbReference>
<dbReference type="SUPFAM" id="SSF52540">
    <property type="entry name" value="P-loop containing nucleoside triphosphate hydrolases"/>
    <property type="match status" value="1"/>
</dbReference>
<dbReference type="InterPro" id="IPR001650">
    <property type="entry name" value="Helicase_C-like"/>
</dbReference>
<dbReference type="InterPro" id="IPR027417">
    <property type="entry name" value="P-loop_NTPase"/>
</dbReference>
<keyword evidence="7 14" id="KW-0347">Helicase</keyword>
<dbReference type="Gene3D" id="1.10.3210.30">
    <property type="match status" value="1"/>
</dbReference>